<dbReference type="AlphaFoldDB" id="A0A6B8KIV3"/>
<sequence length="127" mass="14264">MRKGSAEDRRRATHDAGLRAERVAAFWLRLKLYKILALRYRVDGGEVDIIAKRGDSIAFVEVKTRPKMEEALTAITPQKRRRLSIAAARWLGANPWAANYALRGDAICIAPGRPPQHVICAFELRLG</sequence>
<dbReference type="OrthoDB" id="9812968at2"/>
<dbReference type="Proteomes" id="UP000309061">
    <property type="component" value="Chromosome"/>
</dbReference>
<dbReference type="InterPro" id="IPR011856">
    <property type="entry name" value="tRNA_endonuc-like_dom_sf"/>
</dbReference>
<comment type="similarity">
    <text evidence="1 2">Belongs to the UPF0102 family.</text>
</comment>
<dbReference type="Pfam" id="PF02021">
    <property type="entry name" value="UPF0102"/>
    <property type="match status" value="1"/>
</dbReference>
<dbReference type="NCBIfam" id="NF009151">
    <property type="entry name" value="PRK12497.1-5"/>
    <property type="match status" value="1"/>
</dbReference>
<keyword evidence="4" id="KW-1185">Reference proteome</keyword>
<evidence type="ECO:0000256" key="1">
    <source>
        <dbReference type="ARBA" id="ARBA00006738"/>
    </source>
</evidence>
<dbReference type="RefSeq" id="WP_136496697.1">
    <property type="nucleotide sequence ID" value="NZ_CP046052.1"/>
</dbReference>
<dbReference type="KEGG" id="mhey:H2LOC_012575"/>
<reference evidence="3 4" key="1">
    <citation type="submission" date="2019-11" db="EMBL/GenBank/DDBJ databases">
        <title>The genome sequence of Methylocystis heyeri.</title>
        <authorList>
            <person name="Oshkin I.Y."/>
            <person name="Miroshnikov K."/>
            <person name="Dedysh S.N."/>
        </authorList>
    </citation>
    <scope>NUCLEOTIDE SEQUENCE [LARGE SCALE GENOMIC DNA]</scope>
    <source>
        <strain evidence="3 4">H2</strain>
    </source>
</reference>
<proteinExistence type="inferred from homology"/>
<dbReference type="PANTHER" id="PTHR34039:SF1">
    <property type="entry name" value="UPF0102 PROTEIN YRAN"/>
    <property type="match status" value="1"/>
</dbReference>
<dbReference type="InterPro" id="IPR011335">
    <property type="entry name" value="Restrct_endonuc-II-like"/>
</dbReference>
<organism evidence="3 4">
    <name type="scientific">Methylocystis heyeri</name>
    <dbReference type="NCBI Taxonomy" id="391905"/>
    <lineage>
        <taxon>Bacteria</taxon>
        <taxon>Pseudomonadati</taxon>
        <taxon>Pseudomonadota</taxon>
        <taxon>Alphaproteobacteria</taxon>
        <taxon>Hyphomicrobiales</taxon>
        <taxon>Methylocystaceae</taxon>
        <taxon>Methylocystis</taxon>
    </lineage>
</organism>
<dbReference type="SUPFAM" id="SSF52980">
    <property type="entry name" value="Restriction endonuclease-like"/>
    <property type="match status" value="1"/>
</dbReference>
<gene>
    <name evidence="3" type="ORF">H2LOC_012575</name>
</gene>
<dbReference type="HAMAP" id="MF_00048">
    <property type="entry name" value="UPF0102"/>
    <property type="match status" value="1"/>
</dbReference>
<evidence type="ECO:0000313" key="3">
    <source>
        <dbReference type="EMBL" id="QGM46460.1"/>
    </source>
</evidence>
<evidence type="ECO:0000313" key="4">
    <source>
        <dbReference type="Proteomes" id="UP000309061"/>
    </source>
</evidence>
<evidence type="ECO:0000256" key="2">
    <source>
        <dbReference type="HAMAP-Rule" id="MF_00048"/>
    </source>
</evidence>
<protein>
    <recommendedName>
        <fullName evidence="2">UPF0102 protein H2LOC_012575</fullName>
    </recommendedName>
</protein>
<dbReference type="GO" id="GO:0003676">
    <property type="term" value="F:nucleic acid binding"/>
    <property type="evidence" value="ECO:0007669"/>
    <property type="project" value="InterPro"/>
</dbReference>
<name>A0A6B8KIV3_9HYPH</name>
<dbReference type="Gene3D" id="3.40.1350.10">
    <property type="match status" value="1"/>
</dbReference>
<dbReference type="PANTHER" id="PTHR34039">
    <property type="entry name" value="UPF0102 PROTEIN YRAN"/>
    <property type="match status" value="1"/>
</dbReference>
<dbReference type="InterPro" id="IPR003509">
    <property type="entry name" value="UPF0102_YraN-like"/>
</dbReference>
<dbReference type="EMBL" id="CP046052">
    <property type="protein sequence ID" value="QGM46460.1"/>
    <property type="molecule type" value="Genomic_DNA"/>
</dbReference>
<accession>A0A6B8KIV3</accession>